<feature type="compositionally biased region" description="Low complexity" evidence="1">
    <location>
        <begin position="435"/>
        <end position="447"/>
    </location>
</feature>
<reference evidence="2" key="1">
    <citation type="submission" date="2016-04" db="EMBL/GenBank/DDBJ databases">
        <authorList>
            <person name="Nguyen H.D."/>
            <person name="Samba Siva P."/>
            <person name="Cullis J."/>
            <person name="Levesque C.A."/>
            <person name="Hambleton S."/>
        </authorList>
    </citation>
    <scope>NUCLEOTIDE SEQUENCE</scope>
    <source>
        <strain evidence="2">DAOMC 236416</strain>
    </source>
</reference>
<feature type="compositionally biased region" description="Basic and acidic residues" evidence="1">
    <location>
        <begin position="16"/>
        <end position="26"/>
    </location>
</feature>
<reference evidence="2" key="2">
    <citation type="journal article" date="2019" name="IMA Fungus">
        <title>Genome sequencing and comparison of five Tilletia species to identify candidate genes for the detection of regulated species infecting wheat.</title>
        <authorList>
            <person name="Nguyen H.D.T."/>
            <person name="Sultana T."/>
            <person name="Kesanakurti P."/>
            <person name="Hambleton S."/>
        </authorList>
    </citation>
    <scope>NUCLEOTIDE SEQUENCE</scope>
    <source>
        <strain evidence="2">DAOMC 236416</strain>
    </source>
</reference>
<feature type="region of interest" description="Disordered" evidence="1">
    <location>
        <begin position="1"/>
        <end position="30"/>
    </location>
</feature>
<sequence length="616" mass="69368">MDFSCYSDQVPVPEPKPAHERRKYDGDDGNLFDDDAPARRKNFSPHVWTHLTLKDNLGYHRSWVKTEYETLGSLIASYAKYSGMKEENFILDLRTVPISSFEPLHALPLMNGDTLTIVTNPNSIIPLRDRKLVSKILSLSPVDQQGVPYRHYEGPITRQDEAPLQVLLKNIWPGMPTVAIECRAKQDQTLEQILLVFREALGKPTLVWEDPALEINRTLSHITYPYLPVILRMISEPKNTNDDLNFHLGPGMAGQDNPVSWIIHYGENPNPEEQTIGLWLPQDAQLHDVLAWITQHFALDAHPYYLRHGLRILEHRTLGDNGFIGNRTYEVSLIIGSIPTWGLRDPEHPPTIDPSVPDFSSDYVLKDEYEEPKYFSNKTRSCLANILSRLGYQNMRELRILHNGTRLSMDSDLSNLPPGSELEVHREQTGGGGRVTTVPRRGPAGSRPRPPPPHEIPNPTDEYSRGRTRTRIMGKHVGQRHGLLRGPYQQIPDPGPTFARLQLRGPMIGFWGAVLSNGSSLSQVTGLLEELYGDKLLFSWNGESLDPNRTIGSYRLTDGAIIDVARASPPDIAPEDPLEDPDALRYIQPGYALQLPPALPGSIKLQLRSEKTGLWT</sequence>
<dbReference type="EMBL" id="LWDF02001695">
    <property type="protein sequence ID" value="KAE8237626.1"/>
    <property type="molecule type" value="Genomic_DNA"/>
</dbReference>
<name>A0A8T8SE27_9BASI</name>
<feature type="non-terminal residue" evidence="2">
    <location>
        <position position="616"/>
    </location>
</feature>
<accession>A0A8T8SE27</accession>
<dbReference type="AlphaFoldDB" id="A0A8T8SE27"/>
<gene>
    <name evidence="2" type="ORF">A4X13_0g8698</name>
</gene>
<feature type="region of interest" description="Disordered" evidence="1">
    <location>
        <begin position="408"/>
        <end position="466"/>
    </location>
</feature>
<comment type="caution">
    <text evidence="2">The sequence shown here is derived from an EMBL/GenBank/DDBJ whole genome shotgun (WGS) entry which is preliminary data.</text>
</comment>
<evidence type="ECO:0000313" key="3">
    <source>
        <dbReference type="Proteomes" id="UP000077521"/>
    </source>
</evidence>
<evidence type="ECO:0000313" key="2">
    <source>
        <dbReference type="EMBL" id="KAE8237626.1"/>
    </source>
</evidence>
<protein>
    <submittedName>
        <fullName evidence="2">Uncharacterized protein</fullName>
    </submittedName>
</protein>
<dbReference type="Proteomes" id="UP000077521">
    <property type="component" value="Unassembled WGS sequence"/>
</dbReference>
<organism evidence="2 3">
    <name type="scientific">Tilletia indica</name>
    <dbReference type="NCBI Taxonomy" id="43049"/>
    <lineage>
        <taxon>Eukaryota</taxon>
        <taxon>Fungi</taxon>
        <taxon>Dikarya</taxon>
        <taxon>Basidiomycota</taxon>
        <taxon>Ustilaginomycotina</taxon>
        <taxon>Exobasidiomycetes</taxon>
        <taxon>Tilletiales</taxon>
        <taxon>Tilletiaceae</taxon>
        <taxon>Tilletia</taxon>
    </lineage>
</organism>
<proteinExistence type="predicted"/>
<evidence type="ECO:0000256" key="1">
    <source>
        <dbReference type="SAM" id="MobiDB-lite"/>
    </source>
</evidence>
<keyword evidence="3" id="KW-1185">Reference proteome</keyword>